<dbReference type="AlphaFoldDB" id="K9YHY5"/>
<proteinExistence type="predicted"/>
<feature type="compositionally biased region" description="Low complexity" evidence="1">
    <location>
        <begin position="48"/>
        <end position="60"/>
    </location>
</feature>
<protein>
    <submittedName>
        <fullName evidence="2">Uncharacterized protein</fullName>
    </submittedName>
</protein>
<dbReference type="Proteomes" id="UP000010483">
    <property type="component" value="Chromosome"/>
</dbReference>
<accession>K9YHY5</accession>
<evidence type="ECO:0000256" key="1">
    <source>
        <dbReference type="SAM" id="MobiDB-lite"/>
    </source>
</evidence>
<evidence type="ECO:0000313" key="3">
    <source>
        <dbReference type="Proteomes" id="UP000010483"/>
    </source>
</evidence>
<organism evidence="2 3">
    <name type="scientific">Cyanobacterium stanieri (strain ATCC 29140 / PCC 7202)</name>
    <dbReference type="NCBI Taxonomy" id="292563"/>
    <lineage>
        <taxon>Bacteria</taxon>
        <taxon>Bacillati</taxon>
        <taxon>Cyanobacteriota</taxon>
        <taxon>Cyanophyceae</taxon>
        <taxon>Oscillatoriophycideae</taxon>
        <taxon>Chroococcales</taxon>
        <taxon>Geminocystaceae</taxon>
        <taxon>Cyanobacterium</taxon>
    </lineage>
</organism>
<dbReference type="KEGG" id="csn:Cyast_0490"/>
<keyword evidence="3" id="KW-1185">Reference proteome</keyword>
<evidence type="ECO:0000313" key="2">
    <source>
        <dbReference type="EMBL" id="AFZ46469.1"/>
    </source>
</evidence>
<feature type="compositionally biased region" description="Polar residues" evidence="1">
    <location>
        <begin position="35"/>
        <end position="44"/>
    </location>
</feature>
<gene>
    <name evidence="2" type="ordered locus">Cyast_0490</name>
</gene>
<name>K9YHY5_CYASC</name>
<dbReference type="HOGENOM" id="CLU_2034186_0_0_3"/>
<sequence>MVLKKIFSKKKGTPKYFLEVEVKDQAPATPAQEKAPTSENNQPEGKQPTAKKTAPAPKATSNVPADQPEWVKAIKNYSNTGDSESQSGDDDSTFAGKYVTNNVPQARRRPGGSLKAFKNIAAQINK</sequence>
<dbReference type="STRING" id="292563.Cyast_0490"/>
<dbReference type="BioCyc" id="CSTA292563:G1353-494-MONOMER"/>
<feature type="region of interest" description="Disordered" evidence="1">
    <location>
        <begin position="23"/>
        <end position="111"/>
    </location>
</feature>
<dbReference type="EMBL" id="CP003940">
    <property type="protein sequence ID" value="AFZ46469.1"/>
    <property type="molecule type" value="Genomic_DNA"/>
</dbReference>
<reference evidence="3" key="1">
    <citation type="journal article" date="2013" name="Proc. Natl. Acad. Sci. U.S.A.">
        <title>Improving the coverage of the cyanobacterial phylum using diversity-driven genome sequencing.</title>
        <authorList>
            <person name="Shih P.M."/>
            <person name="Wu D."/>
            <person name="Latifi A."/>
            <person name="Axen S.D."/>
            <person name="Fewer D.P."/>
            <person name="Talla E."/>
            <person name="Calteau A."/>
            <person name="Cai F."/>
            <person name="Tandeau de Marsac N."/>
            <person name="Rippka R."/>
            <person name="Herdman M."/>
            <person name="Sivonen K."/>
            <person name="Coursin T."/>
            <person name="Laurent T."/>
            <person name="Goodwin L."/>
            <person name="Nolan M."/>
            <person name="Davenport K.W."/>
            <person name="Han C.S."/>
            <person name="Rubin E.M."/>
            <person name="Eisen J.A."/>
            <person name="Woyke T."/>
            <person name="Gugger M."/>
            <person name="Kerfeld C.A."/>
        </authorList>
    </citation>
    <scope>NUCLEOTIDE SEQUENCE [LARGE SCALE GENOMIC DNA]</scope>
    <source>
        <strain evidence="3">ATCC 29140 / PCC 7202</strain>
    </source>
</reference>